<feature type="chain" id="PRO_5020972613" evidence="2">
    <location>
        <begin position="20"/>
        <end position="345"/>
    </location>
</feature>
<evidence type="ECO:0000256" key="2">
    <source>
        <dbReference type="SAM" id="SignalP"/>
    </source>
</evidence>
<dbReference type="EMBL" id="ML014174">
    <property type="protein sequence ID" value="RKP01379.1"/>
    <property type="molecule type" value="Genomic_DNA"/>
</dbReference>
<feature type="compositionally biased region" description="Polar residues" evidence="1">
    <location>
        <begin position="288"/>
        <end position="304"/>
    </location>
</feature>
<feature type="region of interest" description="Disordered" evidence="1">
    <location>
        <begin position="89"/>
        <end position="125"/>
    </location>
</feature>
<accession>A0A4V1IUQ5</accession>
<feature type="region of interest" description="Disordered" evidence="1">
    <location>
        <begin position="283"/>
        <end position="318"/>
    </location>
</feature>
<feature type="signal peptide" evidence="2">
    <location>
        <begin position="1"/>
        <end position="19"/>
    </location>
</feature>
<dbReference type="Proteomes" id="UP000274922">
    <property type="component" value="Unassembled WGS sequence"/>
</dbReference>
<reference evidence="4" key="1">
    <citation type="journal article" date="2018" name="Nat. Microbiol.">
        <title>Leveraging single-cell genomics to expand the fungal tree of life.</title>
        <authorList>
            <person name="Ahrendt S.R."/>
            <person name="Quandt C.A."/>
            <person name="Ciobanu D."/>
            <person name="Clum A."/>
            <person name="Salamov A."/>
            <person name="Andreopoulos B."/>
            <person name="Cheng J.F."/>
            <person name="Woyke T."/>
            <person name="Pelin A."/>
            <person name="Henrissat B."/>
            <person name="Reynolds N.K."/>
            <person name="Benny G.L."/>
            <person name="Smith M.E."/>
            <person name="James T.Y."/>
            <person name="Grigoriev I.V."/>
        </authorList>
    </citation>
    <scope>NUCLEOTIDE SEQUENCE [LARGE SCALE GENOMIC DNA]</scope>
    <source>
        <strain evidence="4">ATCC 52028</strain>
    </source>
</reference>
<evidence type="ECO:0000256" key="1">
    <source>
        <dbReference type="SAM" id="MobiDB-lite"/>
    </source>
</evidence>
<gene>
    <name evidence="3" type="ORF">CXG81DRAFT_18800</name>
</gene>
<keyword evidence="2" id="KW-0732">Signal</keyword>
<evidence type="ECO:0000313" key="4">
    <source>
        <dbReference type="Proteomes" id="UP000274922"/>
    </source>
</evidence>
<dbReference type="AlphaFoldDB" id="A0A4V1IUQ5"/>
<evidence type="ECO:0000313" key="3">
    <source>
        <dbReference type="EMBL" id="RKP01379.1"/>
    </source>
</evidence>
<keyword evidence="4" id="KW-1185">Reference proteome</keyword>
<proteinExistence type="predicted"/>
<sequence length="345" mass="34748">MRPYAATAVAVTLIASASAFVPRRQLDHLARREEGYVTTEARYMTPEIPHATPAVYTTPSIYEAAAQAETTAAPAPAAEVSPAPDVHFQVSPAPSASGAYMPEPTPTTGNAAAATPPPTTEAGGYQQNGPADANAPATCDEAYSTACGTAGGVALCQADPTSGQTLSVCINNSDHSVIPVEGSVNVSQVAVGNSCDPSQMPQDLCTAQCASTTMMCMMNGDVSTVVCGCDVSPAITDAGAWQPYGAAYPQAASAAIIPTATSAYETASMMSAWGTSLPTDMATAAGLPSSTDASAPPSETSADAASTDDPYNLETSGAVSRVRSHQQAMSIAVIVASIGGMLLAL</sequence>
<protein>
    <submittedName>
        <fullName evidence="3">Uncharacterized protein</fullName>
    </submittedName>
</protein>
<organism evidence="3 4">
    <name type="scientific">Caulochytrium protostelioides</name>
    <dbReference type="NCBI Taxonomy" id="1555241"/>
    <lineage>
        <taxon>Eukaryota</taxon>
        <taxon>Fungi</taxon>
        <taxon>Fungi incertae sedis</taxon>
        <taxon>Chytridiomycota</taxon>
        <taxon>Chytridiomycota incertae sedis</taxon>
        <taxon>Chytridiomycetes</taxon>
        <taxon>Caulochytriales</taxon>
        <taxon>Caulochytriaceae</taxon>
        <taxon>Caulochytrium</taxon>
    </lineage>
</organism>
<feature type="compositionally biased region" description="Low complexity" evidence="1">
    <location>
        <begin position="106"/>
        <end position="124"/>
    </location>
</feature>
<name>A0A4V1IUQ5_9FUNG</name>